<protein>
    <submittedName>
        <fullName evidence="1">Uncharacterized protein</fullName>
    </submittedName>
</protein>
<comment type="caution">
    <text evidence="1">The sequence shown here is derived from an EMBL/GenBank/DDBJ whole genome shotgun (WGS) entry which is preliminary data.</text>
</comment>
<evidence type="ECO:0000313" key="2">
    <source>
        <dbReference type="Proteomes" id="UP000184267"/>
    </source>
</evidence>
<dbReference type="EMBL" id="MNAD01001304">
    <property type="protein sequence ID" value="OJT06552.1"/>
    <property type="molecule type" value="Genomic_DNA"/>
</dbReference>
<accession>A0A1M2VG16</accession>
<dbReference type="Proteomes" id="UP000184267">
    <property type="component" value="Unassembled WGS sequence"/>
</dbReference>
<organism evidence="1 2">
    <name type="scientific">Trametes pubescens</name>
    <name type="common">White-rot fungus</name>
    <dbReference type="NCBI Taxonomy" id="154538"/>
    <lineage>
        <taxon>Eukaryota</taxon>
        <taxon>Fungi</taxon>
        <taxon>Dikarya</taxon>
        <taxon>Basidiomycota</taxon>
        <taxon>Agaricomycotina</taxon>
        <taxon>Agaricomycetes</taxon>
        <taxon>Polyporales</taxon>
        <taxon>Polyporaceae</taxon>
        <taxon>Trametes</taxon>
    </lineage>
</organism>
<proteinExistence type="predicted"/>
<evidence type="ECO:0000313" key="1">
    <source>
        <dbReference type="EMBL" id="OJT06552.1"/>
    </source>
</evidence>
<reference evidence="1 2" key="1">
    <citation type="submission" date="2016-10" db="EMBL/GenBank/DDBJ databases">
        <title>Genome sequence of the basidiomycete white-rot fungus Trametes pubescens.</title>
        <authorList>
            <person name="Makela M.R."/>
            <person name="Granchi Z."/>
            <person name="Peng M."/>
            <person name="De Vries R.P."/>
            <person name="Grigoriev I."/>
            <person name="Riley R."/>
            <person name="Hilden K."/>
        </authorList>
    </citation>
    <scope>NUCLEOTIDE SEQUENCE [LARGE SCALE GENOMIC DNA]</scope>
    <source>
        <strain evidence="1 2">FBCC735</strain>
    </source>
</reference>
<gene>
    <name evidence="1" type="ORF">TRAPUB_2629</name>
</gene>
<sequence length="100" mass="11002">MPLKACAPRSISFISTRIIHDATERVPDGVELPLDDSGIDVDSEVASIISKHSSRNDVLYNEYSLLPEEVRKRLGLALVSPAKEQLQPPPRECATSSFNL</sequence>
<name>A0A1M2VG16_TRAPU</name>
<keyword evidence="2" id="KW-1185">Reference proteome</keyword>
<dbReference type="AlphaFoldDB" id="A0A1M2VG16"/>